<dbReference type="GO" id="GO:0008610">
    <property type="term" value="P:lipid biosynthetic process"/>
    <property type="evidence" value="ECO:0007669"/>
    <property type="project" value="UniProtKB-ARBA"/>
</dbReference>
<evidence type="ECO:0000256" key="2">
    <source>
        <dbReference type="ARBA" id="ARBA00006432"/>
    </source>
</evidence>
<evidence type="ECO:0000256" key="5">
    <source>
        <dbReference type="ARBA" id="ARBA00022598"/>
    </source>
</evidence>
<dbReference type="InterPro" id="IPR010071">
    <property type="entry name" value="AA_adenyl_dom"/>
</dbReference>
<dbReference type="CDD" id="cd12117">
    <property type="entry name" value="A_NRPS_Srf_like"/>
    <property type="match status" value="1"/>
</dbReference>
<name>A0A4Y3PTX3_BREPA</name>
<dbReference type="Gene3D" id="3.40.50.1820">
    <property type="entry name" value="alpha/beta hydrolase"/>
    <property type="match status" value="1"/>
</dbReference>
<dbReference type="GO" id="GO:0031177">
    <property type="term" value="F:phosphopantetheine binding"/>
    <property type="evidence" value="ECO:0007669"/>
    <property type="project" value="InterPro"/>
</dbReference>
<protein>
    <recommendedName>
        <fullName evidence="9">Carrier domain-containing protein</fullName>
    </recommendedName>
</protein>
<dbReference type="CDD" id="cd19543">
    <property type="entry name" value="DCL_NRPS"/>
    <property type="match status" value="1"/>
</dbReference>
<dbReference type="InterPro" id="IPR023213">
    <property type="entry name" value="CAT-like_dom_sf"/>
</dbReference>
<evidence type="ECO:0000313" key="10">
    <source>
        <dbReference type="EMBL" id="GEB34858.1"/>
    </source>
</evidence>
<dbReference type="FunFam" id="3.40.50.980:FF:000001">
    <property type="entry name" value="Non-ribosomal peptide synthetase"/>
    <property type="match status" value="6"/>
</dbReference>
<dbReference type="InterPro" id="IPR020806">
    <property type="entry name" value="PKS_PP-bd"/>
</dbReference>
<evidence type="ECO:0000256" key="4">
    <source>
        <dbReference type="ARBA" id="ARBA00022553"/>
    </source>
</evidence>
<evidence type="ECO:0000256" key="3">
    <source>
        <dbReference type="ARBA" id="ARBA00022450"/>
    </source>
</evidence>
<dbReference type="Gene3D" id="2.30.38.10">
    <property type="entry name" value="Luciferase, Domain 3"/>
    <property type="match status" value="6"/>
</dbReference>
<feature type="domain" description="Carrier" evidence="9">
    <location>
        <begin position="4075"/>
        <end position="4150"/>
    </location>
</feature>
<dbReference type="SMART" id="SM01294">
    <property type="entry name" value="PKS_PP_betabranch"/>
    <property type="match status" value="1"/>
</dbReference>
<feature type="domain" description="Carrier" evidence="9">
    <location>
        <begin position="5119"/>
        <end position="5194"/>
    </location>
</feature>
<dbReference type="Pfam" id="PF00501">
    <property type="entry name" value="AMP-binding"/>
    <property type="match status" value="6"/>
</dbReference>
<evidence type="ECO:0000313" key="11">
    <source>
        <dbReference type="Proteomes" id="UP000316882"/>
    </source>
</evidence>
<dbReference type="Proteomes" id="UP000316882">
    <property type="component" value="Unassembled WGS sequence"/>
</dbReference>
<comment type="cofactor">
    <cofactor evidence="1">
        <name>pantetheine 4'-phosphate</name>
        <dbReference type="ChEBI" id="CHEBI:47942"/>
    </cofactor>
</comment>
<dbReference type="GO" id="GO:0043041">
    <property type="term" value="P:amino acid activation for nonribosomal peptide biosynthetic process"/>
    <property type="evidence" value="ECO:0007669"/>
    <property type="project" value="TreeGrafter"/>
</dbReference>
<sequence>MKKQENIAKIYPLTPLQEGMLFHTVTDTGSSAYCLQMSATIEGDFHLPLFEQSLNKLVENYEVLRTAFVYQNMQRPRQVVFKERKVTVPCENIAHLPSAEQDAYIQAYTKQHHTFDLTKDNLMKAAIFQTAENKYRLVWAFHHIIVDGWTLGVLLHKLLTYYAALRKGEPIPREATKPYSEYIKWLDKQNKDEALAYWQNYLAGYDHQAAFPKKKLGTEASRYEHVEAMFTIAPEKTQQLIQIANQNQATMSSVFQALWGILASTYKNADDVVFGSVVSGRPPQIQGIESMVGLFINTIPTRVQTNKQQTFSELLQTVQKQALASATYDFAPLYEIQSTTVLKQELIDHLVTFENYPDHSMKHLEESLGFQFTVESGDEQTSYDLNVVVALAPSNELYVKLSYNAAVYDSSFVNRIEGHLRTVIDQVIGNPHVHLHEIGIITEEEKQQLLVAYNDTAAEYPRDKTIFELIAEQASRTPAKAAVVCGEDTLTYQELMERSAQLANALREKGIASGSIVSIMAEHSLELIVAIMAVLRSGAAYLPIDPEYPQDRIQYLLDDSQTTLLLTQSHLQPNIQFAGSVLYLDDRSLYEGGSTSFAPESKPDDLAYMIYTSGSTGNPKGAMITHQGLVNYIWWANKVYVQGEAVDFPLYSSISFDLTVTSIFTPLLSGNTIHVYRGADKVQVILDIIKDNKVGIIKLTPTHLKLIEHIDGKASSIRRFIVGGENLPTKLAKQIYDHFGENVQIFNEYGPTETVVGCMIYLYDPQTTTQESVPIGVPADNVQLYLLDASMQPVPVGSLGEMYIAGDGVAKGYFNRPELTKEKFIDNPFRPGTKMYRTGDLAKWLPDGNMEYAGRMDYQVKIRGHRIEMGEIETRLTQHEAVKEAVVIVEKDESGQNVLYAYLVSERELTVAELREFLGRTLPSYMIPSFFIRLAEIPLTANGKVERKKLPKPAGAVVTGTAYAAPQNEIEAKLAEIWQQVLGISQVGIHDDFFDLGGHSLKAMTVVFQVSKALEVELPVKALFEHPTVAELARFLSRSEKTEYTAIQPVAAQEFYPVSSAQKRMYILQQFEGNGISYNISGAILLEGKLDYARFASAVQQLAERHEALRTSFHRIDGEPVQKVHEEVEVPLFMLEAPEDQAEKIMREFVRPFDLGVAPLMRTGLLKLGKDRHLFLLDMHHIISDGVSSQILLREFAELYQGADLQPLSLQYKDFAAWQNELFQTEAYKKQEQHWLNTFADEIPLLNLPTDYPRPSVQSFAGDLVLFAAGKELLERLQQVASETGTTLYMILLAAYNVLLSKYTGQEDIIVGTPVAGRSHADVENIMGIFVNTLALRNQPASSKTFAQFLQEVKQNALAAYDHQDYPFEELVEKLAIQRDISRNPLFDTLFSLENANQQSLAIAELTASPYELFNKISKFDLALNASESPADIQFQLTFATKLFKKETVERMARHYLEILRWISEQPTASLADIDMMTEAEKRTLLLNVNDTFVERTAATALHQLVEEQAARTPDEVAVVYEEYALTYRELNARANQLARLLRSHGTGPDTLIGIMVDRSPGMVVGMLAVLKAGGAYTPIDPSYPPERIQYMLSDSQAPILLTQRHLQELAAYQGEIIDVDEEAIYTGADTNLDNVTGKDDLAYVIYTSGSTGNPKGVMISHQAICNHMLWMRETFPLTTEDAVLQKTPFSFDASVWEFYLPLITGGQLVLAKPDGHRDIAYMTRLIRDEKITTLQMVPSLLDLVMTDPGWSACTSLQRVFCGGEALTPALVSRFYETQQAQLINLYGPTETTIDATYWPCPRQQEYSAIPIGKPIDNVRLYVVNASNQLQPVGVAGELCIAGDGLARGYWQREELTKASFVDNPFEPGGTMYRTGDMVRYLPDGHIEYLGRIDHQVKIRGHRIELGEIEATLLQHEAVKAVVVMARQDGKGQNSLYAYVVAEQDIQTAELRTYLSATLPAYMVPSAFVFLEQLPLSANGKVDRKALPQPEDAAASAAVYVAPRNEWEAKLAAIWESVLGVKPIGVHDHFFELGGHSLKAMHVISLLQRSFQVDVPLKVLFESPTIAGLAPLVAAARKGTYTAIHPVEKQEYYPVSAAQKRMFILQQMEGAGISYNMPGFMYLDGKLDTERLQQALKSLVQRHESLRTSFHSVQGETVQRVHDDVELAISFGEATEAETRQIAERFIQPFDLGTAPLLRAGLIKLAPERHLFMLDLHHIVVDGVSIGLLIEEFAQLYHGEDLPALRIQYKDFAKWQQDWFQTEEFAAQEAYWLNTFTGEIPVLNLPTDYPRPSVKSFAGDRFAFGSGTALPKQLHQLAQETGTTLYMVLLAAYNVLLSKYSRQEDIIVGAPTAGRSHAETESIVGMFVNTLALRNEPAGSKTFRDFLAEVKTNTLGAFEHQDYPLDELVDKLDMQRDLSRNPLFDTVFILQNMEQKPFEMEQLTITPYSAEVKQAKFDLSLEAYEENAEIIFSLDYSTKLFSRETIEKIATHFIQILRAVIAEPEMPLSEITMLTEAEKQRLLVDFNGAHKDFPQNKTLQALFEEQAEKSPQATAVEISGQPLSYQELNERANQLAATLRERGVQPDQPVGIMANRSVEMVVGILAILKAGGAYVPIDPEYPEERVAYMLTDCQARLVLTQKHLGAKLGSSVTAECLYLDDESNYGVHRSNLQPINTASDLAYIIYTSGTTGKPKGVMVEHRGIVNNVLWKKAEYQMKVGDRSLLSLSFAFDAFVLSFFTPVLSGATVVLAEDEEAKDPVSLKKLIAASRCTLMTGVPSLFQAILECSTPADIRPLQTVTLGGEKITAQLVEKCKQLNPDLVIVNEYGPTESSVVATWQRLAGPDAAITIGRPIANTSLYIVNQYHQLQPIGVVGEICIGGRGLARGYWNKPALTEEKFVSHPFAAGERMYKTGDLGKWLPDGTIEYIGRIDEQVKVRGYRIEIGEIESALLAAEKLTAAVVVVYEDQLGQSALAAYFTADEQLDVTKLWSHLSKRLPSYMIPAHFVQLDQLPLTPNGKVDKKALPKPEGKPVTEAQYVAPTNAVESKLAEIWERVLGVSGIGILDNFFQIGGHSLKAMAVAAQVHREYQVELPLKVLFAQPTIKALAQYVATSGKETYVPIEPAPLQEYYPVSSAQKRMYVLRQFADTGTVYNMPSALYIEGDLERKRFEAAIHGLVERHESLRTSFHTVNGEPVQRVHEHVELNVQYAEVTEAQVEPTVESFVQAFDLTKAPLLRVGLFKLAAKRHLFLLDMHHIISDGVSAGIIMEEFSKLYRGEELPALSVHYKDFAVWQSELFQSDVYTEHENYWLNAFSGDIPVLNLPADFSRPLTQSFEGDCVSFQADKALLDDLHKLAQESQSTLFMVLLAAYNVLLAKYSGQEDIVVGTPIAGRSHADIENVLGMFVNTLALRNYPVETKHFQAFLEEVKQNTLQAYAHQDYPFEALVEKLDIQRDLSRNPLFDTMFILQNLDQKAYELDGLKLEAYPAQAGNAKFDLTLEAHEDETGIHFALVYSTKLFQRESIERMAGHFLQVLRQVVADQATALREISLLSEEERRIVTVDFNNTFAAYPRDLTIQELFEQQAAKTPEHAAVVMDGQMLTYRELNEKANQLAHVLRQNGVGKESIVGLLADRSLEMITGIMGILKAGGAYLGLDPEHPSERLAYMLEDGGVKVVLVQKHLLPLVGEGLTPIVLEEESLHREDCGNPAIVNGASDLAYVMYTSGSTGKPKGVMVEHRNVTRLVTHTNYVQVRESDRMIQTGAIGFDAMTFEIFGALLHGASLYLVSKDVLLDAEKLGSFLRTNQITTMWLTSPLFNQLSQDNPAMFDSLRALIVGGEALSPKHINRVKSALPDLEIWNGYGPTENTTFSTCYLIEQHFEEQIPIGKPIANSTAYIVDGNNQPQPIGVPGELCVGGDGVARGYVNNPELTAEKFVPNPFAPGETMYRTGDLARWLPDGTIEYLGRIDQQVKIRGYRIELGEIETVLSQQAQVKEAVVAVIEEANGQKALCAYFVPEQAVDAAELREAMSKQLPGYMVPAYYVQMEKLPLTANGKVDRRALPQPSGERTTGSAFVAAQNDTEAKLQQIWQEVLGIPAIGIHDNFFEIGGHSLKAMNVITQVHKTFQVELPLKALFATPTIHELAAHIAESAFEQFETIQPVEPAAFYPVSFAQKRMYILHQFEGSGISYNVPSVLVLEGKLDYDRFAAAIQSLVRRHESLRTSFHSVNGEPLQRVHVDVELPVRLLEATEDQSESLIQELIQPFDLEIAPLFRVNLIKLGAERHLFFMDMHHIISDGVSLAVIVEEIASLYAGKQLSDLRIQYKDFAVWQTKLSQSDRFQKQEDFWTRTFAGEIPLLNLPHDYPRPSVQSFDGDTVALGTGHHLLEQLRKLAAETGTTLFMVLLAAYHVLLSKYAGQEEIVVGTPIAGRSHADVERIVGMFVNTLALKNTAAGSLSFRAFLEDVKQNALHAFEHQDYPFEHLVEKLQVRRDLSRNPLFDTMFSLGLAESAEGEVADLKVSPYPVNGHIAKFDLSLDAMEKQDGLLVQFSYCTKLFAKETVDRLAAHYVQLLQTITADPDIELARISVLSKAETEHMLHSFLATKTAYPTDKTFQKLFEEQVEKTPNEIAVLFGNEQLTYQELNAKANQLARVLRRKGVKPESTVGILVDRSLYMVIGMLAVLKAGGTFVPIDPDYPLERQAFMLEDSEAKLLLTLQKMNSQVAFPYETFYLDTETVDQEETGNLEHVAQPENAAYIIYTSGTTGKPKGVVIEHRSYANVAFAWKDEYHLDSFPVRLLQMASFAFDVSTGDFARALLTGGQLVICPNEVKMDPASLYEIIRRHEITIFEATPALIMPLMHYVYENELDMSQMKLLILGADSCPAEDFKTLLARFGQKMRIINSYGVTEACIDTSYYEETDVTAIRSGTVPIGKPLPNMTMYVVDAHLNLQPVGVVGELCIGGAGVARGYLNRPELTQEKFVPNPFAPGERLYRTGDLAKWRADGNVEFLGRNDHQVKIRGVRIELGEIETQLRKLDGITEAVVVAREDHGQEKELCAYVVADHKLDTAELRANLLKELPQAMIPAYFVTLDALPLTANGKVDRRSLPAPDVTMLRTTEYVAPRSVWEARLAQVWEQVLNVPQVGALDDFFALGGHSLRAMRVISSMHNEYQVDIPLRILFEKPTIQELAAFIEETAKGNVFSIEPVQKQAYYPVSSAQKRMYILDQFEGVGISYNMPSTMLIEGKLERTRVEAAFQRLIARHESLRTSFAVVNGEPVQNIHEDVPFALAYSEVTEQEARELVSSLVQPFDLEVAPLIRVSLLKIGEDRYVLFTDMHHSISDGVSSGILLAEWVQLYQGDVLPELRIQYKDFAVWQQEFSQSAAFHKQEAYWLQTFADDIPVLNLPTDFTRPSTQSFAGDQYTIGAGKALTEGLHQLAQATGTTLYMVLLAAYNVLLAKYAGQEDIIVGTPITGRSHADLEPIVGMFVNTLAMRNKPQREKTFSEFLQEVKQNALDAYGHQDYPFEELVEKLAIARDLSRNPLFDTVFTFQNSTEEVMTLPECTLAPFMTDETGQHAKFDLTFSATEEREEMTIGVEYSTSLFTRETMERFSRHFLAIAASIVQNPHIRLSEIDMLLPEEKQQILAGFNDTAVSYPLDKTLHQLFEEQVDKTPDQAALLFSEQSLTYSELNERANRLARVLRAKGVGPDRLVAIMAERSPEMVIGILGILKAGGAYVPVDPGYPQERIQYLLEDSNAALLLSQAHLLPLLAQVSSELPECLDLNAELDAGLSGSNLPAVNQPTDLAYVIYTSGTTGKPKGVMIPHQGIANCLQWRRDEYGFGPNDKALQVFSFAFDGFVASLFAPLLGGATCVLPQEAAAKDPVALKKLMAATEVTHYYGVPSLFQAILDCSTTTDFNQLRCVTLGGEKLPVQLVQKTKEKHPAIEINNEYGPTENSVVTTISRSIEAGQAITIGRPLANVQVYIVDEQHHLQPIGVAGELCIGGAGLARGYLNKPELTAEKFVANPFRPGERMYKTGDLVKWRTDGTIEYIGRADEQVKVRGYRIEIGEIESAVLAYQGIDQAVVVARDDDATAGSYLCAYFVAATAISVSGLRSHLAKELPAYMIPSYFVELDQLPLSANGKVDRKALPKPQQSDATVREYVAPRNATEQQLAAIWQEVLGVEPIGITDQFFELGGHSLKATLLIAKVYEYMQIELPLNLIFQYPTIEKVADFITHKRFESRYGTAILLNQETARNVFCFTPIGAQSVYYQKLAAEIQGVSLYSFDFIQDDNRMEQYIAAITAIDPSGPYTLMGYSSGGNLAFEVAKELEERGYGVTDIILFDSYWKDKAIERTVAETENDIAQLFAEIGENTEMFNMTQEDFQLYAANEFVKQSFVRKTVSYVMFHNNLVNTGMTTAAIHLIQSELEADEEAPVAAKWNESAWANATQRLLTYSGHGIHSRMLAGDYASQNASILQNILQELFILK</sequence>
<dbReference type="SMART" id="SM00823">
    <property type="entry name" value="PKS_PP"/>
    <property type="match status" value="6"/>
</dbReference>
<keyword evidence="11" id="KW-1185">Reference proteome</keyword>
<dbReference type="InterPro" id="IPR020845">
    <property type="entry name" value="AMP-binding_CS"/>
</dbReference>
<keyword evidence="7" id="KW-0045">Antibiotic biosynthesis</keyword>
<dbReference type="CDD" id="cd19531">
    <property type="entry name" value="LCL_NRPS-like"/>
    <property type="match status" value="5"/>
</dbReference>
<evidence type="ECO:0000259" key="9">
    <source>
        <dbReference type="PROSITE" id="PS50075"/>
    </source>
</evidence>
<feature type="domain" description="Carrier" evidence="9">
    <location>
        <begin position="3040"/>
        <end position="3115"/>
    </location>
</feature>
<dbReference type="SUPFAM" id="SSF53474">
    <property type="entry name" value="alpha/beta-Hydrolases"/>
    <property type="match status" value="1"/>
</dbReference>
<dbReference type="CDD" id="cd17650">
    <property type="entry name" value="A_NRPS_PpsD_like"/>
    <property type="match status" value="1"/>
</dbReference>
<dbReference type="InterPro" id="IPR000873">
    <property type="entry name" value="AMP-dep_synth/lig_dom"/>
</dbReference>
<dbReference type="NCBIfam" id="NF004282">
    <property type="entry name" value="PRK05691.1"/>
    <property type="match status" value="7"/>
</dbReference>
<gene>
    <name evidence="10" type="ORF">BPA01_44380</name>
</gene>
<dbReference type="Pfam" id="PF13193">
    <property type="entry name" value="AMP-binding_C"/>
    <property type="match status" value="6"/>
</dbReference>
<dbReference type="NCBIfam" id="TIGR01733">
    <property type="entry name" value="AA-adenyl-dom"/>
    <property type="match status" value="6"/>
</dbReference>
<dbReference type="Pfam" id="PF00975">
    <property type="entry name" value="Thioesterase"/>
    <property type="match status" value="1"/>
</dbReference>
<keyword evidence="6" id="KW-0677">Repeat</keyword>
<dbReference type="PROSITE" id="PS00012">
    <property type="entry name" value="PHOSPHOPANTETHEINE"/>
    <property type="match status" value="6"/>
</dbReference>
<dbReference type="Pfam" id="PF00668">
    <property type="entry name" value="Condensation"/>
    <property type="match status" value="6"/>
</dbReference>
<feature type="domain" description="Carrier" evidence="9">
    <location>
        <begin position="2002"/>
        <end position="2077"/>
    </location>
</feature>
<dbReference type="PANTHER" id="PTHR45527">
    <property type="entry name" value="NONRIBOSOMAL PEPTIDE SYNTHETASE"/>
    <property type="match status" value="1"/>
</dbReference>
<dbReference type="InterPro" id="IPR045851">
    <property type="entry name" value="AMP-bd_C_sf"/>
</dbReference>
<dbReference type="FunFam" id="3.40.50.980:FF:000002">
    <property type="entry name" value="Enterobactin synthetase component F"/>
    <property type="match status" value="1"/>
</dbReference>
<dbReference type="GO" id="GO:0016874">
    <property type="term" value="F:ligase activity"/>
    <property type="evidence" value="ECO:0007669"/>
    <property type="project" value="UniProtKB-KW"/>
</dbReference>
<keyword evidence="4" id="KW-0597">Phosphoprotein</keyword>
<dbReference type="InterPro" id="IPR001242">
    <property type="entry name" value="Condensation_dom"/>
</dbReference>
<dbReference type="FunFam" id="1.10.1200.10:FF:000005">
    <property type="entry name" value="Nonribosomal peptide synthetase 1"/>
    <property type="match status" value="6"/>
</dbReference>
<dbReference type="InterPro" id="IPR025110">
    <property type="entry name" value="AMP-bd_C"/>
</dbReference>
<dbReference type="Gene3D" id="3.30.300.30">
    <property type="match status" value="6"/>
</dbReference>
<keyword evidence="3" id="KW-0596">Phosphopantetheine</keyword>
<evidence type="ECO:0000256" key="8">
    <source>
        <dbReference type="ARBA" id="ARBA00023268"/>
    </source>
</evidence>
<dbReference type="PANTHER" id="PTHR45527:SF1">
    <property type="entry name" value="FATTY ACID SYNTHASE"/>
    <property type="match status" value="1"/>
</dbReference>
<dbReference type="InterPro" id="IPR001031">
    <property type="entry name" value="Thioesterase"/>
</dbReference>
<dbReference type="SUPFAM" id="SSF52777">
    <property type="entry name" value="CoA-dependent acyltransferases"/>
    <property type="match status" value="12"/>
</dbReference>
<dbReference type="Gene3D" id="3.30.559.10">
    <property type="entry name" value="Chloramphenicol acetyltransferase-like domain"/>
    <property type="match status" value="6"/>
</dbReference>
<dbReference type="FunFam" id="2.30.38.10:FF:000001">
    <property type="entry name" value="Non-ribosomal peptide synthetase PvdI"/>
    <property type="match status" value="6"/>
</dbReference>
<dbReference type="GO" id="GO:0005829">
    <property type="term" value="C:cytosol"/>
    <property type="evidence" value="ECO:0007669"/>
    <property type="project" value="TreeGrafter"/>
</dbReference>
<dbReference type="SUPFAM" id="SSF56801">
    <property type="entry name" value="Acetyl-CoA synthetase-like"/>
    <property type="match status" value="6"/>
</dbReference>
<dbReference type="CDD" id="cd17655">
    <property type="entry name" value="A_NRPS_Bac"/>
    <property type="match status" value="1"/>
</dbReference>
<keyword evidence="5" id="KW-0436">Ligase</keyword>
<dbReference type="PROSITE" id="PS50075">
    <property type="entry name" value="CARRIER"/>
    <property type="match status" value="6"/>
</dbReference>
<feature type="domain" description="Carrier" evidence="9">
    <location>
        <begin position="965"/>
        <end position="1040"/>
    </location>
</feature>
<evidence type="ECO:0000256" key="6">
    <source>
        <dbReference type="ARBA" id="ARBA00022737"/>
    </source>
</evidence>
<comment type="similarity">
    <text evidence="2">Belongs to the ATP-dependent AMP-binding enzyme family.</text>
</comment>
<dbReference type="FunFam" id="3.30.559.30:FF:000001">
    <property type="entry name" value="Non-ribosomal peptide synthetase"/>
    <property type="match status" value="4"/>
</dbReference>
<feature type="domain" description="Carrier" evidence="9">
    <location>
        <begin position="6162"/>
        <end position="6237"/>
    </location>
</feature>
<dbReference type="RefSeq" id="WP_122966494.1">
    <property type="nucleotide sequence ID" value="NZ_BJMH01000029.1"/>
</dbReference>
<dbReference type="CDD" id="cd05930">
    <property type="entry name" value="A_NRPS"/>
    <property type="match status" value="3"/>
</dbReference>
<dbReference type="EMBL" id="BJMH01000029">
    <property type="protein sequence ID" value="GEB34858.1"/>
    <property type="molecule type" value="Genomic_DNA"/>
</dbReference>
<dbReference type="FunFam" id="3.30.300.30:FF:000010">
    <property type="entry name" value="Enterobactin synthetase component F"/>
    <property type="match status" value="6"/>
</dbReference>
<dbReference type="Gene3D" id="1.10.287.490">
    <property type="entry name" value="Helix hairpin bin"/>
    <property type="match status" value="1"/>
</dbReference>
<dbReference type="Gene3D" id="3.30.559.30">
    <property type="entry name" value="Nonribosomal peptide synthetase, condensation domain"/>
    <property type="match status" value="6"/>
</dbReference>
<keyword evidence="8" id="KW-0511">Multifunctional enzyme</keyword>
<accession>A0A4Y3PTX3</accession>
<dbReference type="Gene3D" id="1.10.1200.10">
    <property type="entry name" value="ACP-like"/>
    <property type="match status" value="6"/>
</dbReference>
<comment type="caution">
    <text evidence="10">The sequence shown here is derived from an EMBL/GenBank/DDBJ whole genome shotgun (WGS) entry which is preliminary data.</text>
</comment>
<organism evidence="10 11">
    <name type="scientific">Brevibacillus parabrevis</name>
    <dbReference type="NCBI Taxonomy" id="54914"/>
    <lineage>
        <taxon>Bacteria</taxon>
        <taxon>Bacillati</taxon>
        <taxon>Bacillota</taxon>
        <taxon>Bacilli</taxon>
        <taxon>Bacillales</taxon>
        <taxon>Paenibacillaceae</taxon>
        <taxon>Brevibacillus</taxon>
    </lineage>
</organism>
<dbReference type="SUPFAM" id="SSF47336">
    <property type="entry name" value="ACP-like"/>
    <property type="match status" value="6"/>
</dbReference>
<dbReference type="PROSITE" id="PS00455">
    <property type="entry name" value="AMP_BINDING"/>
    <property type="match status" value="6"/>
</dbReference>
<reference evidence="10 11" key="1">
    <citation type="submission" date="2019-06" db="EMBL/GenBank/DDBJ databases">
        <title>Whole genome shotgun sequence of Brevibacillus parabrevis NBRC 12334.</title>
        <authorList>
            <person name="Hosoyama A."/>
            <person name="Uohara A."/>
            <person name="Ohji S."/>
            <person name="Ichikawa N."/>
        </authorList>
    </citation>
    <scope>NUCLEOTIDE SEQUENCE [LARGE SCALE GENOMIC DNA]</scope>
    <source>
        <strain evidence="10 11">NBRC 12334</strain>
    </source>
</reference>
<proteinExistence type="inferred from homology"/>
<dbReference type="GO" id="GO:0017000">
    <property type="term" value="P:antibiotic biosynthetic process"/>
    <property type="evidence" value="ECO:0007669"/>
    <property type="project" value="UniProtKB-KW"/>
</dbReference>
<dbReference type="InterPro" id="IPR006162">
    <property type="entry name" value="Ppantetheine_attach_site"/>
</dbReference>
<evidence type="ECO:0000256" key="7">
    <source>
        <dbReference type="ARBA" id="ARBA00023194"/>
    </source>
</evidence>
<dbReference type="NCBIfam" id="NF003417">
    <property type="entry name" value="PRK04813.1"/>
    <property type="match status" value="6"/>
</dbReference>
<dbReference type="InterPro" id="IPR036736">
    <property type="entry name" value="ACP-like_sf"/>
</dbReference>
<dbReference type="Pfam" id="PF00550">
    <property type="entry name" value="PP-binding"/>
    <property type="match status" value="6"/>
</dbReference>
<dbReference type="Gene3D" id="3.40.50.980">
    <property type="match status" value="12"/>
</dbReference>
<dbReference type="GO" id="GO:0044550">
    <property type="term" value="P:secondary metabolite biosynthetic process"/>
    <property type="evidence" value="ECO:0007669"/>
    <property type="project" value="UniProtKB-ARBA"/>
</dbReference>
<dbReference type="FunFam" id="3.40.50.12780:FF:000012">
    <property type="entry name" value="Non-ribosomal peptide synthetase"/>
    <property type="match status" value="6"/>
</dbReference>
<dbReference type="InterPro" id="IPR009081">
    <property type="entry name" value="PP-bd_ACP"/>
</dbReference>
<dbReference type="InterPro" id="IPR029058">
    <property type="entry name" value="AB_hydrolase_fold"/>
</dbReference>
<evidence type="ECO:0000256" key="1">
    <source>
        <dbReference type="ARBA" id="ARBA00001957"/>
    </source>
</evidence>